<comment type="caution">
    <text evidence="1">The sequence shown here is derived from an EMBL/GenBank/DDBJ whole genome shotgun (WGS) entry which is preliminary data.</text>
</comment>
<accession>A0A2P5ABZ0</accession>
<reference evidence="2" key="1">
    <citation type="submission" date="2016-06" db="EMBL/GenBank/DDBJ databases">
        <title>Parallel loss of symbiosis genes in relatives of nitrogen-fixing non-legume Parasponia.</title>
        <authorList>
            <person name="Van Velzen R."/>
            <person name="Holmer R."/>
            <person name="Bu F."/>
            <person name="Rutten L."/>
            <person name="Van Zeijl A."/>
            <person name="Liu W."/>
            <person name="Santuari L."/>
            <person name="Cao Q."/>
            <person name="Sharma T."/>
            <person name="Shen D."/>
            <person name="Roswanjaya Y."/>
            <person name="Wardhani T."/>
            <person name="Kalhor M.S."/>
            <person name="Jansen J."/>
            <person name="Van den Hoogen J."/>
            <person name="Gungor B."/>
            <person name="Hartog M."/>
            <person name="Hontelez J."/>
            <person name="Verver J."/>
            <person name="Yang W.-C."/>
            <person name="Schijlen E."/>
            <person name="Repin R."/>
            <person name="Schilthuizen M."/>
            <person name="Schranz E."/>
            <person name="Heidstra R."/>
            <person name="Miyata K."/>
            <person name="Fedorova E."/>
            <person name="Kohlen W."/>
            <person name="Bisseling T."/>
            <person name="Smit S."/>
            <person name="Geurts R."/>
        </authorList>
    </citation>
    <scope>NUCLEOTIDE SEQUENCE [LARGE SCALE GENOMIC DNA]</scope>
    <source>
        <strain evidence="2">cv. WU1-14</strain>
    </source>
</reference>
<protein>
    <submittedName>
        <fullName evidence="1">Uncharacterized protein</fullName>
    </submittedName>
</protein>
<gene>
    <name evidence="1" type="ORF">PanWU01x14_347530</name>
</gene>
<evidence type="ECO:0000313" key="1">
    <source>
        <dbReference type="EMBL" id="PON34053.1"/>
    </source>
</evidence>
<evidence type="ECO:0000313" key="2">
    <source>
        <dbReference type="Proteomes" id="UP000237105"/>
    </source>
</evidence>
<dbReference type="Proteomes" id="UP000237105">
    <property type="component" value="Unassembled WGS sequence"/>
</dbReference>
<proteinExistence type="predicted"/>
<keyword evidence="2" id="KW-1185">Reference proteome</keyword>
<organism evidence="1 2">
    <name type="scientific">Parasponia andersonii</name>
    <name type="common">Sponia andersonii</name>
    <dbReference type="NCBI Taxonomy" id="3476"/>
    <lineage>
        <taxon>Eukaryota</taxon>
        <taxon>Viridiplantae</taxon>
        <taxon>Streptophyta</taxon>
        <taxon>Embryophyta</taxon>
        <taxon>Tracheophyta</taxon>
        <taxon>Spermatophyta</taxon>
        <taxon>Magnoliopsida</taxon>
        <taxon>eudicotyledons</taxon>
        <taxon>Gunneridae</taxon>
        <taxon>Pentapetalae</taxon>
        <taxon>rosids</taxon>
        <taxon>fabids</taxon>
        <taxon>Rosales</taxon>
        <taxon>Cannabaceae</taxon>
        <taxon>Parasponia</taxon>
    </lineage>
</organism>
<name>A0A2P5ABZ0_PARAD</name>
<dbReference type="EMBL" id="JXTB01000683">
    <property type="protein sequence ID" value="PON34053.1"/>
    <property type="molecule type" value="Genomic_DNA"/>
</dbReference>
<sequence>MAEEVVSGHVKDMVRRFDGLVIENEVRLFDLFRVFNFFFFFLNS</sequence>
<dbReference type="AlphaFoldDB" id="A0A2P5ABZ0"/>